<dbReference type="Gene3D" id="1.50.10.100">
    <property type="entry name" value="Chondroitin AC/alginate lyase"/>
    <property type="match status" value="1"/>
</dbReference>
<dbReference type="AlphaFoldDB" id="A0A0W1AW05"/>
<evidence type="ECO:0000313" key="6">
    <source>
        <dbReference type="Proteomes" id="UP000054709"/>
    </source>
</evidence>
<evidence type="ECO:0000259" key="4">
    <source>
        <dbReference type="Pfam" id="PF16332"/>
    </source>
</evidence>
<feature type="region of interest" description="Disordered" evidence="2">
    <location>
        <begin position="1"/>
        <end position="29"/>
    </location>
</feature>
<evidence type="ECO:0000256" key="2">
    <source>
        <dbReference type="SAM" id="MobiDB-lite"/>
    </source>
</evidence>
<dbReference type="InterPro" id="IPR013783">
    <property type="entry name" value="Ig-like_fold"/>
</dbReference>
<feature type="domain" description="Heparinase II N-terminal" evidence="4">
    <location>
        <begin position="41"/>
        <end position="447"/>
    </location>
</feature>
<dbReference type="Pfam" id="PF07940">
    <property type="entry name" value="Hepar_II_III_C"/>
    <property type="match status" value="1"/>
</dbReference>
<evidence type="ECO:0000259" key="3">
    <source>
        <dbReference type="Pfam" id="PF07940"/>
    </source>
</evidence>
<comment type="caution">
    <text evidence="5">The sequence shown here is derived from an EMBL/GenBank/DDBJ whole genome shotgun (WGS) entry which is preliminary data.</text>
</comment>
<sequence length="764" mass="88577">MLEPLFQPTSGVLDLSYGPDEHTDVGENPPRFTWMPACLEESMYELQISSNTEFEPEGTLTYSRIPYNLFTPDKPLSPGSYYWRYNLIGENDIRSEWSKVRAFVVEDDLPLTPLPSRTERYSAASANHPRLWLQAEHLPSYREVVRQDPISTGWDDFLKHSVLPWTERDLIPEPAPYPDNKRVAKLWRQMYMDCQEVFYAVRHLAIAGVVLEDESLIAKAKEWLLHAASWNTDGTTSRDYNDECSFRIAGALAWGYDWLHSSLTEEERLKVRQALLRRTGQIAFHVIERSRIHQVPYDSHAIRSLSSVLVPCCISMLGEEEKAQEWLDYTLEYFSAMYTPWGGKDGGWAEGPMYWTTQMAFVTEALNLIRKYMAINFYDRPFFRKTGDFPLYCFSPDTVRASFGDQSSLGDPVNLKTGFNIRQFAGLTGNGQYQWYFEQTKELNPDTQMIFYNYGWWDFRFDEIVYRTDYPQISSEPPVAAEPLKWFQDVGWVAMHHRMEDPQEHIMLLAKSSRYGSVSHSHGDQNAFLLHAFGEPLAIESGQYVAFNSTMHMQWRRQTRSKNVILIDGQGQYAGTDKSKNMAAYGKVLRAYSKPGISYTQMDATEAYRENVPYIKRYMREIYLFDSAYFVITDSVDLDRPGKLDWLFHTLYPMKLKDQSFKVNGKKAQMAGRFVYSSSGEMTLSQNNQFTDVDPKEWEGLPEHWHLTASTQEAISHRIVTLLIPQKSGSRDYVSYFMDDQDHGVHVYFTNQGITHRVEIPKAY</sequence>
<dbReference type="Pfam" id="PF16332">
    <property type="entry name" value="DUF4962"/>
    <property type="match status" value="1"/>
</dbReference>
<dbReference type="Gene3D" id="2.60.40.10">
    <property type="entry name" value="Immunoglobulins"/>
    <property type="match status" value="1"/>
</dbReference>
<dbReference type="GO" id="GO:0016829">
    <property type="term" value="F:lyase activity"/>
    <property type="evidence" value="ECO:0007669"/>
    <property type="project" value="UniProtKB-KW"/>
</dbReference>
<dbReference type="EMBL" id="LCZJ02000026">
    <property type="protein sequence ID" value="KTD85495.1"/>
    <property type="molecule type" value="Genomic_DNA"/>
</dbReference>
<dbReference type="PIRSF" id="PIRSF034409">
    <property type="entry name" value="Oligosach_lyase"/>
    <property type="match status" value="1"/>
</dbReference>
<dbReference type="GO" id="GO:0030313">
    <property type="term" value="C:cell envelope"/>
    <property type="evidence" value="ECO:0007669"/>
    <property type="project" value="UniProtKB-SubCell"/>
</dbReference>
<dbReference type="Gene3D" id="2.70.98.70">
    <property type="match status" value="1"/>
</dbReference>
<dbReference type="Proteomes" id="UP000054709">
    <property type="component" value="Unassembled WGS sequence"/>
</dbReference>
<name>A0A0W1AW05_9BACL</name>
<dbReference type="OrthoDB" id="9772435at2"/>
<gene>
    <name evidence="5" type="ORF">UQ64_18485</name>
</gene>
<dbReference type="InterPro" id="IPR008929">
    <property type="entry name" value="Chondroitin_lyas"/>
</dbReference>
<keyword evidence="5" id="KW-0456">Lyase</keyword>
<proteinExistence type="predicted"/>
<comment type="subcellular location">
    <subcellularLocation>
        <location evidence="1">Cell envelope</location>
    </subcellularLocation>
</comment>
<evidence type="ECO:0000313" key="5">
    <source>
        <dbReference type="EMBL" id="KTD85495.1"/>
    </source>
</evidence>
<dbReference type="SUPFAM" id="SSF48230">
    <property type="entry name" value="Chondroitin AC/alginate lyase"/>
    <property type="match status" value="1"/>
</dbReference>
<organism evidence="5 6">
    <name type="scientific">Paenibacillus etheri</name>
    <dbReference type="NCBI Taxonomy" id="1306852"/>
    <lineage>
        <taxon>Bacteria</taxon>
        <taxon>Bacillati</taxon>
        <taxon>Bacillota</taxon>
        <taxon>Bacilli</taxon>
        <taxon>Bacillales</taxon>
        <taxon>Paenibacillaceae</taxon>
        <taxon>Paenibacillus</taxon>
    </lineage>
</organism>
<dbReference type="InterPro" id="IPR012480">
    <property type="entry name" value="Hepar_II_III_C"/>
</dbReference>
<accession>A0A0W1AW05</accession>
<evidence type="ECO:0000256" key="1">
    <source>
        <dbReference type="ARBA" id="ARBA00004196"/>
    </source>
</evidence>
<keyword evidence="6" id="KW-1185">Reference proteome</keyword>
<dbReference type="InterPro" id="IPR032518">
    <property type="entry name" value="HepII_N"/>
</dbReference>
<feature type="domain" description="Heparinase II/III-like C-terminal" evidence="3">
    <location>
        <begin position="482"/>
        <end position="720"/>
    </location>
</feature>
<reference evidence="5 6" key="1">
    <citation type="journal article" date="2015" name="Int. Biodeterior. Biodegradation">
        <title>Physiological and genetic screening methods for the isolation of methyl tert-butyl ether-degrading bacteria for bioremediation purposes.</title>
        <authorList>
            <person name="Guisado I.M."/>
            <person name="Purswani J."/>
            <person name="Gonzalez Lopez J."/>
            <person name="Pozo C."/>
        </authorList>
    </citation>
    <scope>NUCLEOTIDE SEQUENCE [LARGE SCALE GENOMIC DNA]</scope>
    <source>
        <strain evidence="5 6">SH7</strain>
    </source>
</reference>
<protein>
    <submittedName>
        <fullName evidence="5">Alginate lyase</fullName>
    </submittedName>
</protein>
<dbReference type="InterPro" id="IPR012364">
    <property type="entry name" value="Oligosacch_lyase"/>
</dbReference>
<dbReference type="RefSeq" id="WP_060624348.1">
    <property type="nucleotide sequence ID" value="NZ_LCZJ02000026.1"/>
</dbReference>